<accession>A0A0F7JZ08</accession>
<sequence>MKAKIIAISLFTATAGGIVLYPAYQGTGAVAAPIIQPAQPPQTDPAIRQQQRIEVVFVLDTTGSMGGMIQAAKEKIWSIASSMASAESAPEIRMGLVAYRDRGDSYITRVLDLSDDLDSMYAALMEFQAAGGGDGPESVNQALNDALNRISWSQDENSYRVVFLVGDAPPHMDYNEVQYPALVGQARQRGILINTIQCGEDRNTRQSWSRIAQQGGGRYFQVEQSGGALAITTPFDAEIASLSEALDRTRIYYGSAADKRLQQKKLAASEKLHADASVASRARRATFNASSSGKANFLGKGELVDDIASGRVDIATIETEKLPAPMQAMAPEEQQALIEEQAATRQALQQKISRLAEQRADYIRQKVAQSGEAEESLDYKLYSTIREQAVEKGLHYQADAPAY</sequence>
<comment type="subcellular location">
    <subcellularLocation>
        <location evidence="1">Secreted</location>
    </subcellularLocation>
</comment>
<keyword evidence="3" id="KW-0732">Signal</keyword>
<dbReference type="InterPro" id="IPR036465">
    <property type="entry name" value="vWFA_dom_sf"/>
</dbReference>
<dbReference type="InterPro" id="IPR052969">
    <property type="entry name" value="Thr-specific_kinase-like"/>
</dbReference>
<name>A0A0F7JZ08_9GAMM</name>
<keyword evidence="4" id="KW-0175">Coiled coil</keyword>
<dbReference type="CDD" id="cd00198">
    <property type="entry name" value="vWFA"/>
    <property type="match status" value="1"/>
</dbReference>
<proteinExistence type="predicted"/>
<dbReference type="PANTHER" id="PTHR47763:SF1">
    <property type="entry name" value="DUF659 DOMAIN-CONTAINING PROTEIN"/>
    <property type="match status" value="1"/>
</dbReference>
<dbReference type="Gene3D" id="3.40.50.410">
    <property type="entry name" value="von Willebrand factor, type A domain"/>
    <property type="match status" value="1"/>
</dbReference>
<evidence type="ECO:0000256" key="1">
    <source>
        <dbReference type="ARBA" id="ARBA00004613"/>
    </source>
</evidence>
<dbReference type="Pfam" id="PF25106">
    <property type="entry name" value="VWA_4"/>
    <property type="match status" value="1"/>
</dbReference>
<evidence type="ECO:0000313" key="7">
    <source>
        <dbReference type="Proteomes" id="UP000034410"/>
    </source>
</evidence>
<dbReference type="OrthoDB" id="9805121at2"/>
<dbReference type="InterPro" id="IPR002035">
    <property type="entry name" value="VWF_A"/>
</dbReference>
<keyword evidence="2" id="KW-0964">Secreted</keyword>
<dbReference type="InterPro" id="IPR056861">
    <property type="entry name" value="HMCN1-like_VWA"/>
</dbReference>
<evidence type="ECO:0000256" key="3">
    <source>
        <dbReference type="ARBA" id="ARBA00022729"/>
    </source>
</evidence>
<evidence type="ECO:0000313" key="6">
    <source>
        <dbReference type="EMBL" id="AKH20115.1"/>
    </source>
</evidence>
<dbReference type="PANTHER" id="PTHR47763">
    <property type="entry name" value="ALPHA-PROTEIN KINASE VWKA"/>
    <property type="match status" value="1"/>
</dbReference>
<dbReference type="SMART" id="SM00327">
    <property type="entry name" value="VWA"/>
    <property type="match status" value="1"/>
</dbReference>
<dbReference type="AlphaFoldDB" id="A0A0F7JZ08"/>
<organism evidence="6 7">
    <name type="scientific">Sedimenticola thiotaurini</name>
    <dbReference type="NCBI Taxonomy" id="1543721"/>
    <lineage>
        <taxon>Bacteria</taxon>
        <taxon>Pseudomonadati</taxon>
        <taxon>Pseudomonadota</taxon>
        <taxon>Gammaproteobacteria</taxon>
        <taxon>Chromatiales</taxon>
        <taxon>Sedimenticolaceae</taxon>
        <taxon>Sedimenticola</taxon>
    </lineage>
</organism>
<reference evidence="6 7" key="1">
    <citation type="journal article" date="2015" name="Genome Announc.">
        <title>Complete Genome Sequence of Sedimenticola thiotaurini Strain SIP-G1, a Polyphosphate- and Polyhydroxyalkanoate-Accumulating Sulfur-Oxidizing Gammaproteobacterium Isolated from Salt Marsh Sediments.</title>
        <authorList>
            <person name="Flood B.E."/>
            <person name="Jones D.S."/>
            <person name="Bailey J.V."/>
        </authorList>
    </citation>
    <scope>NUCLEOTIDE SEQUENCE [LARGE SCALE GENOMIC DNA]</scope>
    <source>
        <strain evidence="6 7">SIP-G1</strain>
    </source>
</reference>
<keyword evidence="7" id="KW-1185">Reference proteome</keyword>
<dbReference type="EMBL" id="CP011412">
    <property type="protein sequence ID" value="AKH20115.1"/>
    <property type="molecule type" value="Genomic_DNA"/>
</dbReference>
<dbReference type="Proteomes" id="UP000034410">
    <property type="component" value="Chromosome"/>
</dbReference>
<evidence type="ECO:0000256" key="4">
    <source>
        <dbReference type="SAM" id="Coils"/>
    </source>
</evidence>
<dbReference type="GO" id="GO:0005737">
    <property type="term" value="C:cytoplasm"/>
    <property type="evidence" value="ECO:0007669"/>
    <property type="project" value="TreeGrafter"/>
</dbReference>
<gene>
    <name evidence="6" type="ORF">AAY24_06815</name>
</gene>
<protein>
    <submittedName>
        <fullName evidence="6">von Willebrand factor A</fullName>
    </submittedName>
</protein>
<dbReference type="RefSeq" id="WP_046859051.1">
    <property type="nucleotide sequence ID" value="NZ_CP011412.1"/>
</dbReference>
<feature type="coiled-coil region" evidence="4">
    <location>
        <begin position="338"/>
        <end position="365"/>
    </location>
</feature>
<feature type="domain" description="VWFA" evidence="5">
    <location>
        <begin position="54"/>
        <end position="239"/>
    </location>
</feature>
<dbReference type="PROSITE" id="PS50234">
    <property type="entry name" value="VWFA"/>
    <property type="match status" value="1"/>
</dbReference>
<dbReference type="GO" id="GO:0004674">
    <property type="term" value="F:protein serine/threonine kinase activity"/>
    <property type="evidence" value="ECO:0007669"/>
    <property type="project" value="TreeGrafter"/>
</dbReference>
<evidence type="ECO:0000259" key="5">
    <source>
        <dbReference type="PROSITE" id="PS50234"/>
    </source>
</evidence>
<dbReference type="KEGG" id="seds:AAY24_06815"/>
<dbReference type="PATRIC" id="fig|1543721.4.peg.1414"/>
<dbReference type="SUPFAM" id="SSF53300">
    <property type="entry name" value="vWA-like"/>
    <property type="match status" value="1"/>
</dbReference>
<evidence type="ECO:0000256" key="2">
    <source>
        <dbReference type="ARBA" id="ARBA00022525"/>
    </source>
</evidence>